<dbReference type="EMBL" id="CP124545">
    <property type="protein sequence ID" value="WMN01675.1"/>
    <property type="molecule type" value="Genomic_DNA"/>
</dbReference>
<protein>
    <submittedName>
        <fullName evidence="2">Uncharacterized protein</fullName>
    </submittedName>
</protein>
<evidence type="ECO:0000313" key="3">
    <source>
        <dbReference type="Proteomes" id="UP001230933"/>
    </source>
</evidence>
<evidence type="ECO:0000313" key="2">
    <source>
        <dbReference type="EMBL" id="WMN01675.1"/>
    </source>
</evidence>
<evidence type="ECO:0000256" key="1">
    <source>
        <dbReference type="SAM" id="Phobius"/>
    </source>
</evidence>
<organism evidence="2 3">
    <name type="scientific">Rhodococcus erythropolis</name>
    <name type="common">Arthrobacter picolinophilus</name>
    <dbReference type="NCBI Taxonomy" id="1833"/>
    <lineage>
        <taxon>Bacteria</taxon>
        <taxon>Bacillati</taxon>
        <taxon>Actinomycetota</taxon>
        <taxon>Actinomycetes</taxon>
        <taxon>Mycobacteriales</taxon>
        <taxon>Nocardiaceae</taxon>
        <taxon>Rhodococcus</taxon>
        <taxon>Rhodococcus erythropolis group</taxon>
    </lineage>
</organism>
<reference evidence="2" key="1">
    <citation type="submission" date="2023-08" db="EMBL/GenBank/DDBJ databases">
        <title>Isolation and Characterization of Rhodococcus erythropolis MGMM8.</title>
        <authorList>
            <person name="Diabankana R.G.C."/>
            <person name="Afordoanyi D.M."/>
            <person name="Validov S.Z."/>
        </authorList>
    </citation>
    <scope>NUCLEOTIDE SEQUENCE</scope>
    <source>
        <strain evidence="2">MGMM8</strain>
    </source>
</reference>
<keyword evidence="1" id="KW-0812">Transmembrane</keyword>
<accession>A0AAX3ZY30</accession>
<feature type="transmembrane region" description="Helical" evidence="1">
    <location>
        <begin position="12"/>
        <end position="34"/>
    </location>
</feature>
<keyword evidence="1" id="KW-1133">Transmembrane helix</keyword>
<dbReference type="RefSeq" id="WP_308370567.1">
    <property type="nucleotide sequence ID" value="NZ_CP124545.1"/>
</dbReference>
<proteinExistence type="predicted"/>
<dbReference type="Proteomes" id="UP001230933">
    <property type="component" value="Chromosome"/>
</dbReference>
<name>A0AAX3ZY30_RHOER</name>
<dbReference type="AlphaFoldDB" id="A0AAX3ZY30"/>
<keyword evidence="1" id="KW-0472">Membrane</keyword>
<gene>
    <name evidence="2" type="ORF">QIE55_30635</name>
</gene>
<sequence length="89" mass="9597">MSVVIYGQKVRLIPLAILVGLLLVSIVGALYNVYQNRSEPVVRGSNAAYQECVDSASRHLMEMVPGLKLKDAIAKAEVSPRCSAILNGK</sequence>